<proteinExistence type="predicted"/>
<dbReference type="EMBL" id="BOQL01000026">
    <property type="protein sequence ID" value="GIM68687.1"/>
    <property type="molecule type" value="Genomic_DNA"/>
</dbReference>
<dbReference type="InterPro" id="IPR029063">
    <property type="entry name" value="SAM-dependent_MTases_sf"/>
</dbReference>
<dbReference type="InterPro" id="IPR013216">
    <property type="entry name" value="Methyltransf_11"/>
</dbReference>
<name>A0A919SBD4_9ACTN</name>
<dbReference type="RefSeq" id="WP_212989265.1">
    <property type="nucleotide sequence ID" value="NZ_BAABEA010000008.1"/>
</dbReference>
<dbReference type="AlphaFoldDB" id="A0A919SBD4"/>
<accession>A0A919SBD4</accession>
<sequence>MTPDGQLAYWSSTGVAKSFTHPLDVAWLPGLPGTARIVDYGCGYGRVTGLLREHGFTAVEGVDPSPGLLARARRTHPGLAFTLLADPPHLPFPDGGVDAVLVFAVLTCIPADDDQRRLLAELTRVLRPRGLLYVSDVLLQTDARNQDRYRRGAERYGTHGVFDVGDGAVCRHHSPEHLRGLLTGYELVAERELTVETMNGNPVGALQLLARKGR</sequence>
<dbReference type="Gene3D" id="3.40.50.150">
    <property type="entry name" value="Vaccinia Virus protein VP39"/>
    <property type="match status" value="1"/>
</dbReference>
<dbReference type="Pfam" id="PF08241">
    <property type="entry name" value="Methyltransf_11"/>
    <property type="match status" value="1"/>
</dbReference>
<protein>
    <recommendedName>
        <fullName evidence="1">Methyltransferase type 11 domain-containing protein</fullName>
    </recommendedName>
</protein>
<reference evidence="2" key="1">
    <citation type="submission" date="2021-03" db="EMBL/GenBank/DDBJ databases">
        <title>Whole genome shotgun sequence of Actinoplanes auranticolor NBRC 12245.</title>
        <authorList>
            <person name="Komaki H."/>
            <person name="Tamura T."/>
        </authorList>
    </citation>
    <scope>NUCLEOTIDE SEQUENCE</scope>
    <source>
        <strain evidence="2">NBRC 12245</strain>
    </source>
</reference>
<dbReference type="CDD" id="cd02440">
    <property type="entry name" value="AdoMet_MTases"/>
    <property type="match status" value="1"/>
</dbReference>
<organism evidence="2 3">
    <name type="scientific">Actinoplanes auranticolor</name>
    <dbReference type="NCBI Taxonomy" id="47988"/>
    <lineage>
        <taxon>Bacteria</taxon>
        <taxon>Bacillati</taxon>
        <taxon>Actinomycetota</taxon>
        <taxon>Actinomycetes</taxon>
        <taxon>Micromonosporales</taxon>
        <taxon>Micromonosporaceae</taxon>
        <taxon>Actinoplanes</taxon>
    </lineage>
</organism>
<dbReference type="SUPFAM" id="SSF53335">
    <property type="entry name" value="S-adenosyl-L-methionine-dependent methyltransferases"/>
    <property type="match status" value="1"/>
</dbReference>
<feature type="domain" description="Methyltransferase type 11" evidence="1">
    <location>
        <begin position="38"/>
        <end position="134"/>
    </location>
</feature>
<evidence type="ECO:0000259" key="1">
    <source>
        <dbReference type="Pfam" id="PF08241"/>
    </source>
</evidence>
<dbReference type="Proteomes" id="UP000681340">
    <property type="component" value="Unassembled WGS sequence"/>
</dbReference>
<dbReference type="GO" id="GO:0008757">
    <property type="term" value="F:S-adenosylmethionine-dependent methyltransferase activity"/>
    <property type="evidence" value="ECO:0007669"/>
    <property type="project" value="InterPro"/>
</dbReference>
<evidence type="ECO:0000313" key="2">
    <source>
        <dbReference type="EMBL" id="GIM68687.1"/>
    </source>
</evidence>
<gene>
    <name evidence="2" type="ORF">Aau02nite_32820</name>
</gene>
<comment type="caution">
    <text evidence="2">The sequence shown here is derived from an EMBL/GenBank/DDBJ whole genome shotgun (WGS) entry which is preliminary data.</text>
</comment>
<dbReference type="PANTHER" id="PTHR43591">
    <property type="entry name" value="METHYLTRANSFERASE"/>
    <property type="match status" value="1"/>
</dbReference>
<keyword evidence="3" id="KW-1185">Reference proteome</keyword>
<evidence type="ECO:0000313" key="3">
    <source>
        <dbReference type="Proteomes" id="UP000681340"/>
    </source>
</evidence>